<reference evidence="1 2" key="1">
    <citation type="submission" date="2019-05" db="EMBL/GenBank/DDBJ databases">
        <title>Another draft genome of Portunus trituberculatus and its Hox gene families provides insights of decapod evolution.</title>
        <authorList>
            <person name="Jeong J.-H."/>
            <person name="Song I."/>
            <person name="Kim S."/>
            <person name="Choi T."/>
            <person name="Kim D."/>
            <person name="Ryu S."/>
            <person name="Kim W."/>
        </authorList>
    </citation>
    <scope>NUCLEOTIDE SEQUENCE [LARGE SCALE GENOMIC DNA]</scope>
    <source>
        <tissue evidence="1">Muscle</tissue>
    </source>
</reference>
<accession>A0A5B7FVG2</accession>
<dbReference type="EMBL" id="VSRR010008211">
    <property type="protein sequence ID" value="MPC48304.1"/>
    <property type="molecule type" value="Genomic_DNA"/>
</dbReference>
<sequence length="67" mass="7254">MAAYNDATVSVTKIMRQMEGLFTLSFSRKAADSEIRPMAMSVGRTLVQNRLQIATTSSSSELGINGL</sequence>
<proteinExistence type="predicted"/>
<evidence type="ECO:0000313" key="2">
    <source>
        <dbReference type="Proteomes" id="UP000324222"/>
    </source>
</evidence>
<dbReference type="AlphaFoldDB" id="A0A5B7FVG2"/>
<organism evidence="1 2">
    <name type="scientific">Portunus trituberculatus</name>
    <name type="common">Swimming crab</name>
    <name type="synonym">Neptunus trituberculatus</name>
    <dbReference type="NCBI Taxonomy" id="210409"/>
    <lineage>
        <taxon>Eukaryota</taxon>
        <taxon>Metazoa</taxon>
        <taxon>Ecdysozoa</taxon>
        <taxon>Arthropoda</taxon>
        <taxon>Crustacea</taxon>
        <taxon>Multicrustacea</taxon>
        <taxon>Malacostraca</taxon>
        <taxon>Eumalacostraca</taxon>
        <taxon>Eucarida</taxon>
        <taxon>Decapoda</taxon>
        <taxon>Pleocyemata</taxon>
        <taxon>Brachyura</taxon>
        <taxon>Eubrachyura</taxon>
        <taxon>Portunoidea</taxon>
        <taxon>Portunidae</taxon>
        <taxon>Portuninae</taxon>
        <taxon>Portunus</taxon>
    </lineage>
</organism>
<evidence type="ECO:0000313" key="1">
    <source>
        <dbReference type="EMBL" id="MPC48304.1"/>
    </source>
</evidence>
<protein>
    <submittedName>
        <fullName evidence="1">Uncharacterized protein</fullName>
    </submittedName>
</protein>
<dbReference type="Proteomes" id="UP000324222">
    <property type="component" value="Unassembled WGS sequence"/>
</dbReference>
<comment type="caution">
    <text evidence="1">The sequence shown here is derived from an EMBL/GenBank/DDBJ whole genome shotgun (WGS) entry which is preliminary data.</text>
</comment>
<name>A0A5B7FVG2_PORTR</name>
<gene>
    <name evidence="1" type="ORF">E2C01_042072</name>
</gene>
<keyword evidence="2" id="KW-1185">Reference proteome</keyword>